<dbReference type="PRINTS" id="PR00401">
    <property type="entry name" value="SH2DOMAIN"/>
</dbReference>
<dbReference type="InterPro" id="IPR036860">
    <property type="entry name" value="SH2_dom_sf"/>
</dbReference>
<dbReference type="PROSITE" id="PS50001">
    <property type="entry name" value="SH2"/>
    <property type="match status" value="1"/>
</dbReference>
<dbReference type="GO" id="GO:0035591">
    <property type="term" value="F:signaling adaptor activity"/>
    <property type="evidence" value="ECO:0007669"/>
    <property type="project" value="TreeGrafter"/>
</dbReference>
<keyword evidence="1 4" id="KW-0728">SH3 domain</keyword>
<keyword evidence="2 3" id="KW-0727">SH2 domain</keyword>
<dbReference type="SMART" id="SM00252">
    <property type="entry name" value="SH2"/>
    <property type="match status" value="1"/>
</dbReference>
<dbReference type="GO" id="GO:0030971">
    <property type="term" value="F:receptor tyrosine kinase binding"/>
    <property type="evidence" value="ECO:0007669"/>
    <property type="project" value="TreeGrafter"/>
</dbReference>
<dbReference type="PRINTS" id="PR00499">
    <property type="entry name" value="P67PHOX"/>
</dbReference>
<sequence length="315" mass="35036">MTSTAIAKYSYEPQREDELRLCKGDVVTVLEKSSDGWWKGQCHGETGWFPSNYIDESPPNTFSPAKMLAGGDIGNGIQKPKNISMISSPKQTILEVVIALYSFDAQTAGELSFRKGERLEIIDHPAHDPEWWKARNSKGCTGLVPTNYIEVLERNPSANKDNFISSAVVQDKRALIATASSNGSFPSAPLKTSSPPRTQQAVTAGMGGGVYVGQPWYYGRLTRDESDAQLNARGTDGDYLVRDSESNPGDYSISLKGTGRNKHFWVQVDNVNKTFKIGTRTFNTMDELIQHYMKSPIYTNDKTNERLFLVRPLPR</sequence>
<dbReference type="FunFam" id="2.30.30.40:FF:000110">
    <property type="entry name" value="Cytoplasmic protein"/>
    <property type="match status" value="1"/>
</dbReference>
<dbReference type="SMART" id="SM00326">
    <property type="entry name" value="SH3"/>
    <property type="match status" value="2"/>
</dbReference>
<evidence type="ECO:0000256" key="1">
    <source>
        <dbReference type="ARBA" id="ARBA00022443"/>
    </source>
</evidence>
<dbReference type="SUPFAM" id="SSF50044">
    <property type="entry name" value="SH3-domain"/>
    <property type="match status" value="2"/>
</dbReference>
<dbReference type="PANTHER" id="PTHR19969">
    <property type="entry name" value="SH2-SH3 ADAPTOR PROTEIN-RELATED"/>
    <property type="match status" value="1"/>
</dbReference>
<evidence type="ECO:0000256" key="3">
    <source>
        <dbReference type="PROSITE-ProRule" id="PRU00191"/>
    </source>
</evidence>
<keyword evidence="8" id="KW-1185">Reference proteome</keyword>
<accession>A0A0M3J248</accession>
<evidence type="ECO:0000259" key="6">
    <source>
        <dbReference type="PROSITE" id="PS50002"/>
    </source>
</evidence>
<dbReference type="Pfam" id="PF14604">
    <property type="entry name" value="SH3_9"/>
    <property type="match status" value="1"/>
</dbReference>
<dbReference type="InterPro" id="IPR036028">
    <property type="entry name" value="SH3-like_dom_sf"/>
</dbReference>
<dbReference type="Gene3D" id="2.30.30.40">
    <property type="entry name" value="SH3 Domains"/>
    <property type="match status" value="2"/>
</dbReference>
<evidence type="ECO:0000313" key="7">
    <source>
        <dbReference type="EMBL" id="VDK18806.1"/>
    </source>
</evidence>
<evidence type="ECO:0000313" key="9">
    <source>
        <dbReference type="WBParaSite" id="ASIM_0000160401-mRNA-1"/>
    </source>
</evidence>
<dbReference type="SUPFAM" id="SSF55550">
    <property type="entry name" value="SH2 domain"/>
    <property type="match status" value="1"/>
</dbReference>
<dbReference type="PANTHER" id="PTHR19969:SF14">
    <property type="entry name" value="DREADLOCKS, ISOFORM B"/>
    <property type="match status" value="1"/>
</dbReference>
<feature type="domain" description="SH3" evidence="6">
    <location>
        <begin position="1"/>
        <end position="59"/>
    </location>
</feature>
<dbReference type="CDD" id="cd11767">
    <property type="entry name" value="SH3_Nck_3"/>
    <property type="match status" value="1"/>
</dbReference>
<dbReference type="OrthoDB" id="26539at2759"/>
<dbReference type="Pfam" id="PF00018">
    <property type="entry name" value="SH3_1"/>
    <property type="match status" value="1"/>
</dbReference>
<feature type="domain" description="SH3" evidence="6">
    <location>
        <begin position="92"/>
        <end position="154"/>
    </location>
</feature>
<dbReference type="CDD" id="cd11766">
    <property type="entry name" value="SH3_Nck_2"/>
    <property type="match status" value="1"/>
</dbReference>
<dbReference type="InterPro" id="IPR051184">
    <property type="entry name" value="Tyrosine-phos_adapter"/>
</dbReference>
<evidence type="ECO:0000259" key="5">
    <source>
        <dbReference type="PROSITE" id="PS50001"/>
    </source>
</evidence>
<name>A0A0M3J248_ANISI</name>
<dbReference type="CDD" id="cd09943">
    <property type="entry name" value="SH2_Nck_family"/>
    <property type="match status" value="1"/>
</dbReference>
<dbReference type="InterPro" id="IPR001452">
    <property type="entry name" value="SH3_domain"/>
</dbReference>
<feature type="domain" description="SH2" evidence="5">
    <location>
        <begin position="216"/>
        <end position="313"/>
    </location>
</feature>
<reference evidence="9" key="1">
    <citation type="submission" date="2017-02" db="UniProtKB">
        <authorList>
            <consortium name="WormBaseParasite"/>
        </authorList>
    </citation>
    <scope>IDENTIFICATION</scope>
</reference>
<protein>
    <submittedName>
        <fullName evidence="9">Cytoplasmic protein NCK1</fullName>
    </submittedName>
</protein>
<dbReference type="Proteomes" id="UP000267096">
    <property type="component" value="Unassembled WGS sequence"/>
</dbReference>
<gene>
    <name evidence="7" type="ORF">ASIM_LOCUS1481</name>
</gene>
<dbReference type="EMBL" id="UYRR01001593">
    <property type="protein sequence ID" value="VDK18806.1"/>
    <property type="molecule type" value="Genomic_DNA"/>
</dbReference>
<dbReference type="Pfam" id="PF00017">
    <property type="entry name" value="SH2"/>
    <property type="match status" value="1"/>
</dbReference>
<dbReference type="InterPro" id="IPR000980">
    <property type="entry name" value="SH2"/>
</dbReference>
<reference evidence="7 8" key="2">
    <citation type="submission" date="2018-11" db="EMBL/GenBank/DDBJ databases">
        <authorList>
            <consortium name="Pathogen Informatics"/>
        </authorList>
    </citation>
    <scope>NUCLEOTIDE SEQUENCE [LARGE SCALE GENOMIC DNA]</scope>
</reference>
<dbReference type="PRINTS" id="PR00452">
    <property type="entry name" value="SH3DOMAIN"/>
</dbReference>
<evidence type="ECO:0000256" key="4">
    <source>
        <dbReference type="PROSITE-ProRule" id="PRU00192"/>
    </source>
</evidence>
<organism evidence="9">
    <name type="scientific">Anisakis simplex</name>
    <name type="common">Herring worm</name>
    <dbReference type="NCBI Taxonomy" id="6269"/>
    <lineage>
        <taxon>Eukaryota</taxon>
        <taxon>Metazoa</taxon>
        <taxon>Ecdysozoa</taxon>
        <taxon>Nematoda</taxon>
        <taxon>Chromadorea</taxon>
        <taxon>Rhabditida</taxon>
        <taxon>Spirurina</taxon>
        <taxon>Ascaridomorpha</taxon>
        <taxon>Ascaridoidea</taxon>
        <taxon>Anisakidae</taxon>
        <taxon>Anisakis</taxon>
        <taxon>Anisakis simplex complex</taxon>
    </lineage>
</organism>
<dbReference type="Gene3D" id="3.30.505.10">
    <property type="entry name" value="SH2 domain"/>
    <property type="match status" value="1"/>
</dbReference>
<evidence type="ECO:0000313" key="8">
    <source>
        <dbReference type="Proteomes" id="UP000267096"/>
    </source>
</evidence>
<proteinExistence type="predicted"/>
<dbReference type="PROSITE" id="PS50002">
    <property type="entry name" value="SH3"/>
    <property type="match status" value="2"/>
</dbReference>
<dbReference type="GO" id="GO:0048013">
    <property type="term" value="P:ephrin receptor signaling pathway"/>
    <property type="evidence" value="ECO:0007669"/>
    <property type="project" value="TreeGrafter"/>
</dbReference>
<dbReference type="WBParaSite" id="ASIM_0000160401-mRNA-1">
    <property type="protein sequence ID" value="ASIM_0000160401-mRNA-1"/>
    <property type="gene ID" value="ASIM_0000160401"/>
</dbReference>
<dbReference type="GO" id="GO:0016477">
    <property type="term" value="P:cell migration"/>
    <property type="evidence" value="ECO:0007669"/>
    <property type="project" value="TreeGrafter"/>
</dbReference>
<dbReference type="GO" id="GO:0005737">
    <property type="term" value="C:cytoplasm"/>
    <property type="evidence" value="ECO:0007669"/>
    <property type="project" value="TreeGrafter"/>
</dbReference>
<evidence type="ECO:0000256" key="2">
    <source>
        <dbReference type="ARBA" id="ARBA00022999"/>
    </source>
</evidence>
<dbReference type="AlphaFoldDB" id="A0A0M3J248"/>